<evidence type="ECO:0000256" key="3">
    <source>
        <dbReference type="ARBA" id="ARBA00022692"/>
    </source>
</evidence>
<reference evidence="8" key="1">
    <citation type="submission" date="2018-08" db="EMBL/GenBank/DDBJ databases">
        <title>A genome reference for cultivated species of the human gut microbiota.</title>
        <authorList>
            <person name="Zou Y."/>
            <person name="Xue W."/>
            <person name="Luo G."/>
        </authorList>
    </citation>
    <scope>NUCLEOTIDE SEQUENCE [LARGE SCALE GENOMIC DNA]</scope>
    <source>
        <strain evidence="8">TF05-5AC</strain>
    </source>
</reference>
<dbReference type="Pfam" id="PF04024">
    <property type="entry name" value="PspC"/>
    <property type="match status" value="1"/>
</dbReference>
<feature type="domain" description="Phage shock protein PspC N-terminal" evidence="7">
    <location>
        <begin position="68"/>
        <end position="127"/>
    </location>
</feature>
<evidence type="ECO:0000256" key="5">
    <source>
        <dbReference type="ARBA" id="ARBA00023136"/>
    </source>
</evidence>
<evidence type="ECO:0000313" key="8">
    <source>
        <dbReference type="EMBL" id="RGE60462.1"/>
    </source>
</evidence>
<evidence type="ECO:0000256" key="2">
    <source>
        <dbReference type="ARBA" id="ARBA00022475"/>
    </source>
</evidence>
<dbReference type="AlphaFoldDB" id="A0A3E3I590"/>
<accession>A0A3E3I590</accession>
<dbReference type="Proteomes" id="UP000260812">
    <property type="component" value="Unassembled WGS sequence"/>
</dbReference>
<organism evidence="8 9">
    <name type="scientific">Eisenbergiella massiliensis</name>
    <dbReference type="NCBI Taxonomy" id="1720294"/>
    <lineage>
        <taxon>Bacteria</taxon>
        <taxon>Bacillati</taxon>
        <taxon>Bacillota</taxon>
        <taxon>Clostridia</taxon>
        <taxon>Lachnospirales</taxon>
        <taxon>Lachnospiraceae</taxon>
        <taxon>Eisenbergiella</taxon>
    </lineage>
</organism>
<dbReference type="GO" id="GO:0005886">
    <property type="term" value="C:plasma membrane"/>
    <property type="evidence" value="ECO:0007669"/>
    <property type="project" value="UniProtKB-SubCell"/>
</dbReference>
<evidence type="ECO:0000256" key="4">
    <source>
        <dbReference type="ARBA" id="ARBA00022989"/>
    </source>
</evidence>
<protein>
    <submittedName>
        <fullName evidence="8">PspC domain-containing protein</fullName>
    </submittedName>
</protein>
<proteinExistence type="predicted"/>
<name>A0A3E3I590_9FIRM</name>
<keyword evidence="4 6" id="KW-1133">Transmembrane helix</keyword>
<evidence type="ECO:0000256" key="6">
    <source>
        <dbReference type="SAM" id="Phobius"/>
    </source>
</evidence>
<sequence length="128" mass="13707">MNQGQNQNTDQYGSNGNFNSYNNNGSYQQGNDWQNGGYGNSGYNGGSSFNGNGGYNGGYSNSGRQPGRRLSKSTTNKMVCGVCAGIAEYFNWDPTIIRIIWIAASIFLGAGFLGLIAYFIVAVIMPEG</sequence>
<evidence type="ECO:0000313" key="9">
    <source>
        <dbReference type="Proteomes" id="UP000260812"/>
    </source>
</evidence>
<evidence type="ECO:0000259" key="7">
    <source>
        <dbReference type="Pfam" id="PF04024"/>
    </source>
</evidence>
<dbReference type="InterPro" id="IPR007168">
    <property type="entry name" value="Phageshock_PspC_N"/>
</dbReference>
<dbReference type="PANTHER" id="PTHR33885:SF3">
    <property type="entry name" value="PHAGE SHOCK PROTEIN C"/>
    <property type="match status" value="1"/>
</dbReference>
<keyword evidence="2" id="KW-1003">Cell membrane</keyword>
<evidence type="ECO:0000256" key="1">
    <source>
        <dbReference type="ARBA" id="ARBA00004162"/>
    </source>
</evidence>
<dbReference type="EMBL" id="QVLV01000007">
    <property type="protein sequence ID" value="RGE60462.1"/>
    <property type="molecule type" value="Genomic_DNA"/>
</dbReference>
<gene>
    <name evidence="8" type="ORF">DXC51_12655</name>
</gene>
<feature type="transmembrane region" description="Helical" evidence="6">
    <location>
        <begin position="99"/>
        <end position="125"/>
    </location>
</feature>
<keyword evidence="9" id="KW-1185">Reference proteome</keyword>
<keyword evidence="3 6" id="KW-0812">Transmembrane</keyword>
<dbReference type="InterPro" id="IPR052027">
    <property type="entry name" value="PspC"/>
</dbReference>
<dbReference type="PANTHER" id="PTHR33885">
    <property type="entry name" value="PHAGE SHOCK PROTEIN C"/>
    <property type="match status" value="1"/>
</dbReference>
<keyword evidence="5 6" id="KW-0472">Membrane</keyword>
<comment type="caution">
    <text evidence="8">The sequence shown here is derived from an EMBL/GenBank/DDBJ whole genome shotgun (WGS) entry which is preliminary data.</text>
</comment>
<comment type="subcellular location">
    <subcellularLocation>
        <location evidence="1">Cell membrane</location>
        <topology evidence="1">Single-pass membrane protein</topology>
    </subcellularLocation>
</comment>